<evidence type="ECO:0000313" key="3">
    <source>
        <dbReference type="Proteomes" id="UP001518990"/>
    </source>
</evidence>
<protein>
    <submittedName>
        <fullName evidence="2">SGNH/GDSL hydrolase family protein</fullName>
    </submittedName>
</protein>
<dbReference type="Proteomes" id="UP001518990">
    <property type="component" value="Unassembled WGS sequence"/>
</dbReference>
<evidence type="ECO:0000313" key="2">
    <source>
        <dbReference type="EMBL" id="MBO1076632.1"/>
    </source>
</evidence>
<sequence length="254" mass="26830">MQTPPLPTPHRREAIGTLAAAGLGVAAGVSRPQAARASDAAHVVLLGDSSLDNRAYVGAAPDVLAHLRGRLPRPWRATLAAVDGAVVGDIQRQLTGLPADATHLLISVGGNDALRQEGLLQEAARSVGEGVARLAELRERFRRDYAAMLGAALARGLPVAVCTIYDPRFPDPRRQRLGLTGLALFNDVIIRAAFERGLPVLDLRLICDEDADFANPIEPSGQGGGKIAAAILRLLLEHDFARRRSEAFTGGSGP</sequence>
<dbReference type="InterPro" id="IPR006311">
    <property type="entry name" value="TAT_signal"/>
</dbReference>
<dbReference type="Gene3D" id="3.40.50.1110">
    <property type="entry name" value="SGNH hydrolase"/>
    <property type="match status" value="1"/>
</dbReference>
<dbReference type="RefSeq" id="WP_207449843.1">
    <property type="nucleotide sequence ID" value="NZ_CP061091.1"/>
</dbReference>
<dbReference type="InterPro" id="IPR013830">
    <property type="entry name" value="SGNH_hydro"/>
</dbReference>
<dbReference type="Pfam" id="PF13472">
    <property type="entry name" value="Lipase_GDSL_2"/>
    <property type="match status" value="1"/>
</dbReference>
<dbReference type="EMBL" id="JACTNF010000026">
    <property type="protein sequence ID" value="MBO1076632.1"/>
    <property type="molecule type" value="Genomic_DNA"/>
</dbReference>
<keyword evidence="2" id="KW-0378">Hydrolase</keyword>
<proteinExistence type="predicted"/>
<dbReference type="GO" id="GO:0016787">
    <property type="term" value="F:hydrolase activity"/>
    <property type="evidence" value="ECO:0007669"/>
    <property type="project" value="UniProtKB-KW"/>
</dbReference>
<accession>A0ABS3KGT5</accession>
<name>A0ABS3KGT5_9PROT</name>
<reference evidence="2 3" key="1">
    <citation type="submission" date="2020-09" db="EMBL/GenBank/DDBJ databases">
        <title>Roseomonas.</title>
        <authorList>
            <person name="Zhu W."/>
        </authorList>
    </citation>
    <scope>NUCLEOTIDE SEQUENCE [LARGE SCALE GENOMIC DNA]</scope>
    <source>
        <strain evidence="2 3">1311</strain>
    </source>
</reference>
<keyword evidence="3" id="KW-1185">Reference proteome</keyword>
<dbReference type="PROSITE" id="PS51318">
    <property type="entry name" value="TAT"/>
    <property type="match status" value="1"/>
</dbReference>
<evidence type="ECO:0000259" key="1">
    <source>
        <dbReference type="Pfam" id="PF13472"/>
    </source>
</evidence>
<feature type="domain" description="SGNH hydrolase-type esterase" evidence="1">
    <location>
        <begin position="46"/>
        <end position="212"/>
    </location>
</feature>
<dbReference type="InterPro" id="IPR036514">
    <property type="entry name" value="SGNH_hydro_sf"/>
</dbReference>
<comment type="caution">
    <text evidence="2">The sequence shown here is derived from an EMBL/GenBank/DDBJ whole genome shotgun (WGS) entry which is preliminary data.</text>
</comment>
<gene>
    <name evidence="2" type="ORF">IAI60_18615</name>
</gene>
<dbReference type="SUPFAM" id="SSF52266">
    <property type="entry name" value="SGNH hydrolase"/>
    <property type="match status" value="1"/>
</dbReference>
<organism evidence="2 3">
    <name type="scientific">Roseomonas marmotae</name>
    <dbReference type="NCBI Taxonomy" id="2768161"/>
    <lineage>
        <taxon>Bacteria</taxon>
        <taxon>Pseudomonadati</taxon>
        <taxon>Pseudomonadota</taxon>
        <taxon>Alphaproteobacteria</taxon>
        <taxon>Acetobacterales</taxon>
        <taxon>Roseomonadaceae</taxon>
        <taxon>Roseomonas</taxon>
    </lineage>
</organism>